<feature type="binding site" evidence="16">
    <location>
        <position position="281"/>
    </location>
    <ligand>
        <name>Mg(2+)</name>
        <dbReference type="ChEBI" id="CHEBI:18420"/>
        <label>1</label>
    </ligand>
</feature>
<dbReference type="HAMAP" id="MF_00047">
    <property type="entry name" value="Dala_Dala_lig"/>
    <property type="match status" value="1"/>
</dbReference>
<feature type="active site" evidence="15">
    <location>
        <position position="47"/>
    </location>
</feature>
<keyword evidence="16" id="KW-0460">Magnesium</keyword>
<dbReference type="EC" id="6.3.2.4" evidence="5 14"/>
<evidence type="ECO:0000256" key="8">
    <source>
        <dbReference type="ARBA" id="ARBA00022741"/>
    </source>
</evidence>
<evidence type="ECO:0000256" key="3">
    <source>
        <dbReference type="ARBA" id="ARBA00004496"/>
    </source>
</evidence>
<feature type="active site" evidence="15">
    <location>
        <position position="308"/>
    </location>
</feature>
<reference evidence="20 21" key="1">
    <citation type="submission" date="2019-06" db="EMBL/GenBank/DDBJ databases">
        <authorList>
            <person name="Li J."/>
        </authorList>
    </citation>
    <scope>NUCLEOTIDE SEQUENCE [LARGE SCALE GENOMIC DNA]</scope>
    <source>
        <strain evidence="20 21">CGMCC 1.8012</strain>
    </source>
</reference>
<evidence type="ECO:0000256" key="10">
    <source>
        <dbReference type="ARBA" id="ARBA00022960"/>
    </source>
</evidence>
<comment type="similarity">
    <text evidence="4 14">Belongs to the D-alanine--D-alanine ligase family.</text>
</comment>
<keyword evidence="8 17" id="KW-0547">Nucleotide-binding</keyword>
<dbReference type="PANTHER" id="PTHR23132">
    <property type="entry name" value="D-ALANINE--D-ALANINE LIGASE"/>
    <property type="match status" value="1"/>
</dbReference>
<accession>A0A5C4RAA0</accession>
<evidence type="ECO:0000256" key="7">
    <source>
        <dbReference type="ARBA" id="ARBA00022598"/>
    </source>
</evidence>
<evidence type="ECO:0000313" key="20">
    <source>
        <dbReference type="EMBL" id="TNH40886.1"/>
    </source>
</evidence>
<dbReference type="PROSITE" id="PS00843">
    <property type="entry name" value="DALA_DALA_LIGASE_1"/>
    <property type="match status" value="1"/>
</dbReference>
<feature type="binding site" evidence="16">
    <location>
        <position position="297"/>
    </location>
    <ligand>
        <name>Mg(2+)</name>
        <dbReference type="ChEBI" id="CHEBI:18420"/>
        <label>2</label>
    </ligand>
</feature>
<evidence type="ECO:0000256" key="17">
    <source>
        <dbReference type="PROSITE-ProRule" id="PRU00409"/>
    </source>
</evidence>
<gene>
    <name evidence="14" type="primary">ddl</name>
    <name evidence="20" type="ORF">FHD67_02325</name>
</gene>
<evidence type="ECO:0000256" key="18">
    <source>
        <dbReference type="SAM" id="MobiDB-lite"/>
    </source>
</evidence>
<evidence type="ECO:0000256" key="9">
    <source>
        <dbReference type="ARBA" id="ARBA00022840"/>
    </source>
</evidence>
<dbReference type="Gene3D" id="3.30.470.20">
    <property type="entry name" value="ATP-grasp fold, B domain"/>
    <property type="match status" value="1"/>
</dbReference>
<evidence type="ECO:0000256" key="12">
    <source>
        <dbReference type="ARBA" id="ARBA00023316"/>
    </source>
</evidence>
<comment type="cofactor">
    <cofactor evidence="1">
        <name>Mn(2+)</name>
        <dbReference type="ChEBI" id="CHEBI:29035"/>
    </cofactor>
</comment>
<dbReference type="Pfam" id="PF07478">
    <property type="entry name" value="Dala_Dala_lig_C"/>
    <property type="match status" value="1"/>
</dbReference>
<keyword evidence="10 14" id="KW-0133">Cell shape</keyword>
<feature type="binding site" evidence="16">
    <location>
        <position position="297"/>
    </location>
    <ligand>
        <name>Mg(2+)</name>
        <dbReference type="ChEBI" id="CHEBI:18420"/>
        <label>1</label>
    </ligand>
</feature>
<dbReference type="GO" id="GO:0005737">
    <property type="term" value="C:cytoplasm"/>
    <property type="evidence" value="ECO:0007669"/>
    <property type="project" value="UniProtKB-SubCell"/>
</dbReference>
<dbReference type="InterPro" id="IPR011127">
    <property type="entry name" value="Dala_Dala_lig_N"/>
</dbReference>
<dbReference type="GO" id="GO:0008716">
    <property type="term" value="F:D-alanine-D-alanine ligase activity"/>
    <property type="evidence" value="ECO:0007669"/>
    <property type="project" value="UniProtKB-UniRule"/>
</dbReference>
<dbReference type="Proteomes" id="UP000304880">
    <property type="component" value="Unassembled WGS sequence"/>
</dbReference>
<dbReference type="GO" id="GO:0009252">
    <property type="term" value="P:peptidoglycan biosynthetic process"/>
    <property type="evidence" value="ECO:0007669"/>
    <property type="project" value="UniProtKB-UniRule"/>
</dbReference>
<keyword evidence="12 14" id="KW-0961">Cell wall biogenesis/degradation</keyword>
<comment type="catalytic activity">
    <reaction evidence="13 14">
        <text>2 D-alanine + ATP = D-alanyl-D-alanine + ADP + phosphate + H(+)</text>
        <dbReference type="Rhea" id="RHEA:11224"/>
        <dbReference type="ChEBI" id="CHEBI:15378"/>
        <dbReference type="ChEBI" id="CHEBI:30616"/>
        <dbReference type="ChEBI" id="CHEBI:43474"/>
        <dbReference type="ChEBI" id="CHEBI:57416"/>
        <dbReference type="ChEBI" id="CHEBI:57822"/>
        <dbReference type="ChEBI" id="CHEBI:456216"/>
        <dbReference type="EC" id="6.3.2.4"/>
    </reaction>
</comment>
<dbReference type="InterPro" id="IPR011095">
    <property type="entry name" value="Dala_Dala_lig_C"/>
</dbReference>
<proteinExistence type="inferred from homology"/>
<dbReference type="PANTHER" id="PTHR23132:SF23">
    <property type="entry name" value="D-ALANINE--D-ALANINE LIGASE B"/>
    <property type="match status" value="1"/>
</dbReference>
<dbReference type="InterPro" id="IPR013815">
    <property type="entry name" value="ATP_grasp_subdomain_1"/>
</dbReference>
<feature type="domain" description="ATP-grasp" evidence="19">
    <location>
        <begin position="137"/>
        <end position="330"/>
    </location>
</feature>
<evidence type="ECO:0000256" key="6">
    <source>
        <dbReference type="ARBA" id="ARBA00022490"/>
    </source>
</evidence>
<dbReference type="AlphaFoldDB" id="A0A5C4RAA0"/>
<dbReference type="PROSITE" id="PS50975">
    <property type="entry name" value="ATP_GRASP"/>
    <property type="match status" value="1"/>
</dbReference>
<keyword evidence="7 14" id="KW-0436">Ligase</keyword>
<sequence length="336" mass="36029">MRHDASVQGGADQIKPGSTGHERRKVAGRSSRTAHSVAVLMGGPSAERQVSLSSGRECADALRVAGYQVTEIDLGTARGDEIVRRLADAAPDVVFNALHGRWGEDGCVQGLLDWLDLPYTHSGVLASALAMDKTRAKQAFRAAGLPVVESVIADAAEVRLRHVIPPPYVVKPNDEGSSVGVYIVHDGANQPPALSADMPERVMVETYAPGRELTTTVMGDRALDVTEILTSGWYDYAAKYTVGGSRHVIPADIPDDIRAACLEMAVRAHKALGCTGLTRTDFRWDETRGVDGLIILELNTQPGMTPTSLAPEQAAHAGIDFPALMRWMVEDALCRS</sequence>
<dbReference type="GO" id="GO:0071555">
    <property type="term" value="P:cell wall organization"/>
    <property type="evidence" value="ECO:0007669"/>
    <property type="project" value="UniProtKB-KW"/>
</dbReference>
<dbReference type="GO" id="GO:0046872">
    <property type="term" value="F:metal ion binding"/>
    <property type="evidence" value="ECO:0007669"/>
    <property type="project" value="UniProtKB-KW"/>
</dbReference>
<dbReference type="SUPFAM" id="SSF52440">
    <property type="entry name" value="PreATP-grasp domain"/>
    <property type="match status" value="1"/>
</dbReference>
<feature type="active site" evidence="15">
    <location>
        <position position="177"/>
    </location>
</feature>
<evidence type="ECO:0000256" key="14">
    <source>
        <dbReference type="HAMAP-Rule" id="MF_00047"/>
    </source>
</evidence>
<dbReference type="PROSITE" id="PS00844">
    <property type="entry name" value="DALA_DALA_LIGASE_2"/>
    <property type="match status" value="1"/>
</dbReference>
<dbReference type="PIRSF" id="PIRSF039102">
    <property type="entry name" value="Ddl/VanB"/>
    <property type="match status" value="1"/>
</dbReference>
<evidence type="ECO:0000256" key="15">
    <source>
        <dbReference type="PIRSR" id="PIRSR039102-1"/>
    </source>
</evidence>
<feature type="region of interest" description="Disordered" evidence="18">
    <location>
        <begin position="1"/>
        <end position="34"/>
    </location>
</feature>
<dbReference type="InterPro" id="IPR005905">
    <property type="entry name" value="D_ala_D_ala"/>
</dbReference>
<dbReference type="SUPFAM" id="SSF56059">
    <property type="entry name" value="Glutathione synthetase ATP-binding domain-like"/>
    <property type="match status" value="1"/>
</dbReference>
<keyword evidence="16" id="KW-0464">Manganese</keyword>
<comment type="caution">
    <text evidence="20">The sequence shown here is derived from an EMBL/GenBank/DDBJ whole genome shotgun (WGS) entry which is preliminary data.</text>
</comment>
<keyword evidence="6 14" id="KW-0963">Cytoplasm</keyword>
<dbReference type="InterPro" id="IPR016185">
    <property type="entry name" value="PreATP-grasp_dom_sf"/>
</dbReference>
<comment type="pathway">
    <text evidence="14">Cell wall biogenesis; peptidoglycan biosynthesis.</text>
</comment>
<comment type="function">
    <text evidence="2 14">Cell wall formation.</text>
</comment>
<dbReference type="GO" id="GO:0005524">
    <property type="term" value="F:ATP binding"/>
    <property type="evidence" value="ECO:0007669"/>
    <property type="project" value="UniProtKB-UniRule"/>
</dbReference>
<evidence type="ECO:0000256" key="2">
    <source>
        <dbReference type="ARBA" id="ARBA00003921"/>
    </source>
</evidence>
<dbReference type="GO" id="GO:0008360">
    <property type="term" value="P:regulation of cell shape"/>
    <property type="evidence" value="ECO:0007669"/>
    <property type="project" value="UniProtKB-KW"/>
</dbReference>
<evidence type="ECO:0000256" key="5">
    <source>
        <dbReference type="ARBA" id="ARBA00012216"/>
    </source>
</evidence>
<keyword evidence="11 14" id="KW-0573">Peptidoglycan synthesis</keyword>
<dbReference type="UniPathway" id="UPA00219"/>
<dbReference type="InterPro" id="IPR000291">
    <property type="entry name" value="D-Ala_lig_Van_CS"/>
</dbReference>
<dbReference type="NCBIfam" id="NF002378">
    <property type="entry name" value="PRK01372.1"/>
    <property type="match status" value="1"/>
</dbReference>
<dbReference type="Pfam" id="PF01820">
    <property type="entry name" value="Dala_Dala_lig_N"/>
    <property type="match status" value="1"/>
</dbReference>
<dbReference type="InterPro" id="IPR011761">
    <property type="entry name" value="ATP-grasp"/>
</dbReference>
<keyword evidence="9 17" id="KW-0067">ATP-binding</keyword>
<dbReference type="NCBIfam" id="TIGR01205">
    <property type="entry name" value="D_ala_D_alaTIGR"/>
    <property type="match status" value="1"/>
</dbReference>
<dbReference type="Gene3D" id="3.40.50.20">
    <property type="match status" value="1"/>
</dbReference>
<name>A0A5C4RAA0_9RHOB</name>
<comment type="subcellular location">
    <subcellularLocation>
        <location evidence="3 14">Cytoplasm</location>
    </subcellularLocation>
</comment>
<comment type="cofactor">
    <cofactor evidence="16">
        <name>Mg(2+)</name>
        <dbReference type="ChEBI" id="CHEBI:18420"/>
    </cofactor>
    <cofactor evidence="16">
        <name>Mn(2+)</name>
        <dbReference type="ChEBI" id="CHEBI:29035"/>
    </cofactor>
    <text evidence="16">Binds 2 magnesium or manganese ions per subunit.</text>
</comment>
<keyword evidence="21" id="KW-1185">Reference proteome</keyword>
<evidence type="ECO:0000259" key="19">
    <source>
        <dbReference type="PROSITE" id="PS50975"/>
    </source>
</evidence>
<organism evidence="20 21">
    <name type="scientific">Paracoccus haeundaensis</name>
    <dbReference type="NCBI Taxonomy" id="225362"/>
    <lineage>
        <taxon>Bacteria</taxon>
        <taxon>Pseudomonadati</taxon>
        <taxon>Pseudomonadota</taxon>
        <taxon>Alphaproteobacteria</taxon>
        <taxon>Rhodobacterales</taxon>
        <taxon>Paracoccaceae</taxon>
        <taxon>Paracoccus</taxon>
    </lineage>
</organism>
<evidence type="ECO:0000256" key="16">
    <source>
        <dbReference type="PIRSR" id="PIRSR039102-3"/>
    </source>
</evidence>
<feature type="binding site" evidence="16">
    <location>
        <position position="299"/>
    </location>
    <ligand>
        <name>Mg(2+)</name>
        <dbReference type="ChEBI" id="CHEBI:18420"/>
        <label>2</label>
    </ligand>
</feature>
<evidence type="ECO:0000313" key="21">
    <source>
        <dbReference type="Proteomes" id="UP000304880"/>
    </source>
</evidence>
<dbReference type="EMBL" id="VDDC01000005">
    <property type="protein sequence ID" value="TNH40886.1"/>
    <property type="molecule type" value="Genomic_DNA"/>
</dbReference>
<evidence type="ECO:0000256" key="4">
    <source>
        <dbReference type="ARBA" id="ARBA00010871"/>
    </source>
</evidence>
<protein>
    <recommendedName>
        <fullName evidence="5 14">D-alanine--D-alanine ligase</fullName>
        <ecNumber evidence="5 14">6.3.2.4</ecNumber>
    </recommendedName>
    <alternativeName>
        <fullName evidence="14">D-Ala-D-Ala ligase</fullName>
    </alternativeName>
    <alternativeName>
        <fullName evidence="14">D-alanylalanine synthetase</fullName>
    </alternativeName>
</protein>
<evidence type="ECO:0000256" key="13">
    <source>
        <dbReference type="ARBA" id="ARBA00047614"/>
    </source>
</evidence>
<evidence type="ECO:0000256" key="1">
    <source>
        <dbReference type="ARBA" id="ARBA00001936"/>
    </source>
</evidence>
<keyword evidence="16" id="KW-0479">Metal-binding</keyword>
<dbReference type="Gene3D" id="3.30.1490.20">
    <property type="entry name" value="ATP-grasp fold, A domain"/>
    <property type="match status" value="1"/>
</dbReference>
<evidence type="ECO:0000256" key="11">
    <source>
        <dbReference type="ARBA" id="ARBA00022984"/>
    </source>
</evidence>